<evidence type="ECO:0000256" key="5">
    <source>
        <dbReference type="ARBA" id="ARBA00022989"/>
    </source>
</evidence>
<feature type="region of interest" description="Disordered" evidence="9">
    <location>
        <begin position="1608"/>
        <end position="1629"/>
    </location>
</feature>
<dbReference type="Pfam" id="PF26182">
    <property type="entry name" value="Ig_NUP210_5th"/>
    <property type="match status" value="1"/>
</dbReference>
<dbReference type="SUPFAM" id="SSF49373">
    <property type="entry name" value="Invasin/intimin cell-adhesion fragments"/>
    <property type="match status" value="2"/>
</dbReference>
<dbReference type="InterPro" id="IPR008964">
    <property type="entry name" value="Invasin/intimin_cell_adhesion"/>
</dbReference>
<dbReference type="Pfam" id="PF22959">
    <property type="entry name" value="Ig_NUP210_15th"/>
    <property type="match status" value="1"/>
</dbReference>
<keyword evidence="5 10" id="KW-1133">Transmembrane helix</keyword>
<feature type="compositionally biased region" description="Pro residues" evidence="9">
    <location>
        <begin position="1615"/>
        <end position="1628"/>
    </location>
</feature>
<organism evidence="12 13">
    <name type="scientific">Canis lupus familiaris</name>
    <name type="common">Dog</name>
    <name type="synonym">Canis familiaris</name>
    <dbReference type="NCBI Taxonomy" id="9615"/>
    <lineage>
        <taxon>Eukaryota</taxon>
        <taxon>Metazoa</taxon>
        <taxon>Chordata</taxon>
        <taxon>Craniata</taxon>
        <taxon>Vertebrata</taxon>
        <taxon>Euteleostomi</taxon>
        <taxon>Mammalia</taxon>
        <taxon>Eutheria</taxon>
        <taxon>Laurasiatheria</taxon>
        <taxon>Carnivora</taxon>
        <taxon>Caniformia</taxon>
        <taxon>Canidae</taxon>
        <taxon>Canis</taxon>
    </lineage>
</organism>
<dbReference type="InterPro" id="IPR056899">
    <property type="entry name" value="Ig_NUP210_9th"/>
</dbReference>
<dbReference type="InterPro" id="IPR056897">
    <property type="entry name" value="Ig_NUP210_4th"/>
</dbReference>
<evidence type="ECO:0000256" key="6">
    <source>
        <dbReference type="ARBA" id="ARBA00023136"/>
    </source>
</evidence>
<evidence type="ECO:0000256" key="1">
    <source>
        <dbReference type="ARBA" id="ARBA00004590"/>
    </source>
</evidence>
<accession>A0A8C0RWE3</accession>
<dbReference type="Pfam" id="PF22962">
    <property type="entry name" value="Ig_NUP210_7th"/>
    <property type="match status" value="1"/>
</dbReference>
<dbReference type="InterPro" id="IPR055099">
    <property type="entry name" value="Ig_NUP210_7th"/>
</dbReference>
<keyword evidence="4" id="KW-0732">Signal</keyword>
<dbReference type="Pfam" id="PF22963">
    <property type="entry name" value="Ig_NUP210_3rd"/>
    <property type="match status" value="1"/>
</dbReference>
<comment type="similarity">
    <text evidence="2">Belongs to the NUP210 family.</text>
</comment>
<dbReference type="FunFam" id="2.60.40.1080:FF:000002">
    <property type="entry name" value="nuclear pore membrane glycoprotein 210-like"/>
    <property type="match status" value="1"/>
</dbReference>
<keyword evidence="6 10" id="KW-0472">Membrane</keyword>
<dbReference type="InterPro" id="IPR045197">
    <property type="entry name" value="NUP210-like"/>
</dbReference>
<reference evidence="12" key="1">
    <citation type="submission" date="2018-10" db="EMBL/GenBank/DDBJ databases">
        <title>De novo assembly of a Great Dane genome.</title>
        <authorList>
            <person name="Kidd J.M."/>
            <person name="Pendleton A.L."/>
            <person name="Shen F."/>
            <person name="Emery S."/>
        </authorList>
    </citation>
    <scope>NUCLEOTIDE SEQUENCE [LARGE SCALE GENOMIC DNA]</scope>
    <source>
        <strain evidence="12">Great Dane</strain>
    </source>
</reference>
<dbReference type="PANTHER" id="PTHR23019:SF1">
    <property type="entry name" value="NUCLEAR PORE MEMBRANE GLYCOPROTEIN 210-LIKE"/>
    <property type="match status" value="1"/>
</dbReference>
<dbReference type="Pfam" id="PF26181">
    <property type="entry name" value="Ig_NUP210_13th"/>
    <property type="match status" value="1"/>
</dbReference>
<evidence type="ECO:0000313" key="12">
    <source>
        <dbReference type="Ensembl" id="ENSCAFP00040004670.1"/>
    </source>
</evidence>
<dbReference type="Ensembl" id="ENSCAFT00040005435.1">
    <property type="protein sequence ID" value="ENSCAFP00040004670.1"/>
    <property type="gene ID" value="ENSCAFG00040002703.1"/>
</dbReference>
<dbReference type="Pfam" id="PF22969">
    <property type="entry name" value="Ig_NUP210_2nd"/>
    <property type="match status" value="1"/>
</dbReference>
<comment type="subcellular location">
    <subcellularLocation>
        <location evidence="1">Nucleus membrane</location>
        <topology evidence="1">Single-pass membrane protein</topology>
    </subcellularLocation>
</comment>
<feature type="transmembrane region" description="Helical" evidence="10">
    <location>
        <begin position="1566"/>
        <end position="1587"/>
    </location>
</feature>
<evidence type="ECO:0000259" key="11">
    <source>
        <dbReference type="SMART" id="SM00635"/>
    </source>
</evidence>
<dbReference type="InterPro" id="IPR055096">
    <property type="entry name" value="Ig_NUP210_1st"/>
</dbReference>
<dbReference type="Gene3D" id="2.60.40.1080">
    <property type="match status" value="1"/>
</dbReference>
<evidence type="ECO:0000313" key="13">
    <source>
        <dbReference type="Proteomes" id="UP000694542"/>
    </source>
</evidence>
<dbReference type="InterPro" id="IPR055097">
    <property type="entry name" value="Ig_NUP210_2nd"/>
</dbReference>
<dbReference type="SMART" id="SM00635">
    <property type="entry name" value="BID_2"/>
    <property type="match status" value="1"/>
</dbReference>
<evidence type="ECO:0000256" key="9">
    <source>
        <dbReference type="SAM" id="MobiDB-lite"/>
    </source>
</evidence>
<dbReference type="InterPro" id="IPR003343">
    <property type="entry name" value="Big_2"/>
</dbReference>
<proteinExistence type="inferred from homology"/>
<sequence length="1641" mass="182681">MTGSGTSRHRRVQPFVGWPAPGILLLLQSLLGTLASKLNVPQVLLPFGREPGRVPFLLEAQRGCYTWHSTHHDAVTVEPLYENGTLCSQKAVLIAESTQPIRLSSIILAREIVTDHELRCDVKVDVINSIEIVSRTRELYVDDSPLELMVRALDAEGNTFSSLAGMMFEWSVAQDNESAREELSSKIRILKYSEAEYSPPVYIAEMEKEEKQGDMILVSGIRTGAAVVKVRIYEPFYKKVAAALIRLLVLENIFLIPSHDIYLLVGAYIKYRVAKMVQGRMTEVGFPLEHYTLELQDPRAGCNGSLSGKVALLDEKTAMVTAVHLGQTNLVFVHKNVHMRSVSGLPNCTIYVVEPGFLGFTVQPGDRWSLEVGQVYVITVEVFDKSSTKVYISDNLRIMCQFLREYFEEQLTTVNGSYHVVKAVKSGVVVINASLTSIIYQNKNIQPVKFPIIHQQEVKIYFPIQLTPNFLAFPHHPMGMLYRYKVQVEGGSGNFTWTSSNETVAMVTTKGVVTAGQVRGNSTILARDVQNPFRYGEIKIYVLKLNKMELLPFHADVEIGQIIEVPIAMYHVNKETKEVIVFSDCSHLLLDLNMDKQGVFTLLKEAVNPVEVALVTWQSVKEMVFEGGPRPWILEPSRFFLELSMEKTEKIELTQVRLPAKRKQNQYIYRVLCLDLGEQTLTFRIGNNPGVLNPSPAVEAVQVRFMCAHPASMSVTPVYREPAGAQPCPLPQHNKQLIPVSSLRDTVLELAVFDQHRRKFDNFSSLILEWKSSNETLAHFENYNSVEMVAKDDGSGQTRLHGHQVLKVHQLKGTVLIGVNFVGYSEKKSPEELFNLLRSAAIELLLVDDVTVLPENATIYNHPDVKEIFSLVEGSGYFLVNSSEQDIVTITYMEAESSIQLVPVHSGFLTLEVYDLCLAFLGPAVAYLRVSDIQELELDLIDKVEIGKTVLVTLRVLGSSKRPFRNKYFRNMELKLQLASAIVTLTLVEEQDEYSENYILRAVSIGQTTLVAIARDKMGRKFTSAPRQVEVFPPFKLVPEKMTLIPANMMQVMSEGGPQPQSIIHFSISNQTVAVVNRRGQVTGKVVGTAVVHGTIQTVNEDTGKVIVFSQDEVYIEVVQLRAVRILAAATRLITATEMPVYVMGVTSTQTPFSFSNANPGLTFHWSMSKRDVLDLVPRHSEVFLQLPVENNFAMVVHTKAAGRTSIKVTVRCMNSSSGQLEGNLLELSDEVQILVFEKLQLFFPECQPEQILMPMNSQLRLHTNREGAAFVSSRVLKCFPNSSVIEEDGEGLLKAGSIAGTAVLEVTSVEPFGVNQTTITGVQVAPVTYLRMSSQPKLYAAHGRTLPAFPVGMSLTFIVQFYNSIGEKFHTHNTQLHLALNRDDLLLIGPGNRNYTYVAQAVNTGVTLLGIWDRRHPGVADYIPVAVEHAIEPDTHLTFVGDVICFSTHLLSHNVVVNASSRLTLSFDLKTHLTNTPNSTVFKLFITTGRNGANLKGSCTPSQALAITTILLPETLVLCHVQFSNTLLDIPASKIFNVHAGFSMEKDQCKGSSVLQKFLSSHQTILFTLFAMLASTAFIFLAYNAVLNKIQTVPIVYVPTLGTSQPGSYAPTTRSPPPFLSPQPPPAQSRLQHWLWSVRH</sequence>
<keyword evidence="8" id="KW-0539">Nucleus</keyword>
<evidence type="ECO:0000256" key="4">
    <source>
        <dbReference type="ARBA" id="ARBA00022729"/>
    </source>
</evidence>
<dbReference type="Pfam" id="PF24902">
    <property type="entry name" value="Ig_NUP210_9th"/>
    <property type="match status" value="1"/>
</dbReference>
<evidence type="ECO:0000256" key="2">
    <source>
        <dbReference type="ARBA" id="ARBA00007313"/>
    </source>
</evidence>
<evidence type="ECO:0000256" key="3">
    <source>
        <dbReference type="ARBA" id="ARBA00022692"/>
    </source>
</evidence>
<dbReference type="Proteomes" id="UP000694542">
    <property type="component" value="Chromosome 7"/>
</dbReference>
<evidence type="ECO:0000256" key="10">
    <source>
        <dbReference type="SAM" id="Phobius"/>
    </source>
</evidence>
<dbReference type="Pfam" id="PF26183">
    <property type="entry name" value="Ig_NUP210_14th"/>
    <property type="match status" value="1"/>
</dbReference>
<dbReference type="Pfam" id="PF24991">
    <property type="entry name" value="Ig_NUP210_4th"/>
    <property type="match status" value="1"/>
</dbReference>
<feature type="domain" description="BIG2" evidence="11">
    <location>
        <begin position="1031"/>
        <end position="1106"/>
    </location>
</feature>
<protein>
    <recommendedName>
        <fullName evidence="11">BIG2 domain-containing protein</fullName>
    </recommendedName>
</protein>
<dbReference type="GO" id="GO:0031965">
    <property type="term" value="C:nuclear membrane"/>
    <property type="evidence" value="ECO:0007669"/>
    <property type="project" value="UniProtKB-SubCell"/>
</dbReference>
<dbReference type="Pfam" id="PF26184">
    <property type="entry name" value="Ig_NUP210_8th"/>
    <property type="match status" value="1"/>
</dbReference>
<dbReference type="PANTHER" id="PTHR23019">
    <property type="entry name" value="NUCLEAR PORE MEMBRANE GLYCOPROTEIN GP210-RELATED"/>
    <property type="match status" value="1"/>
</dbReference>
<dbReference type="InterPro" id="IPR055098">
    <property type="entry name" value="Ig_NUP210_3rd"/>
</dbReference>
<keyword evidence="7" id="KW-0325">Glycoprotein</keyword>
<dbReference type="Pfam" id="PF02368">
    <property type="entry name" value="Big_2"/>
    <property type="match status" value="1"/>
</dbReference>
<evidence type="ECO:0000256" key="8">
    <source>
        <dbReference type="ARBA" id="ARBA00023242"/>
    </source>
</evidence>
<evidence type="ECO:0000256" key="7">
    <source>
        <dbReference type="ARBA" id="ARBA00023180"/>
    </source>
</evidence>
<name>A0A8C0RWE3_CANLF</name>
<keyword evidence="3 10" id="KW-0812">Transmembrane</keyword>
<dbReference type="InterPro" id="IPR058779">
    <property type="entry name" value="Ig_NUP210_13th"/>
</dbReference>
<dbReference type="InterPro" id="IPR055094">
    <property type="entry name" value="NUP210_Ig15"/>
</dbReference>
<reference evidence="12" key="2">
    <citation type="submission" date="2025-08" db="UniProtKB">
        <authorList>
            <consortium name="Ensembl"/>
        </authorList>
    </citation>
    <scope>IDENTIFICATION</scope>
</reference>
<dbReference type="Pfam" id="PF22967">
    <property type="entry name" value="Ig_NUP210_1st"/>
    <property type="match status" value="1"/>
</dbReference>